<reference evidence="2" key="1">
    <citation type="journal article" date="2011" name="PLoS Genet.">
        <title>Genomic analysis of the necrotrophic fungal pathogens Sclerotinia sclerotiorum and Botrytis cinerea.</title>
        <authorList>
            <person name="Amselem J."/>
            <person name="Cuomo C.A."/>
            <person name="van Kan J.A."/>
            <person name="Viaud M."/>
            <person name="Benito E.P."/>
            <person name="Couloux A."/>
            <person name="Coutinho P.M."/>
            <person name="de Vries R.P."/>
            <person name="Dyer P.S."/>
            <person name="Fillinger S."/>
            <person name="Fournier E."/>
            <person name="Gout L."/>
            <person name="Hahn M."/>
            <person name="Kohn L."/>
            <person name="Lapalu N."/>
            <person name="Plummer K.M."/>
            <person name="Pradier J.M."/>
            <person name="Quevillon E."/>
            <person name="Sharon A."/>
            <person name="Simon A."/>
            <person name="ten Have A."/>
            <person name="Tudzynski B."/>
            <person name="Tudzynski P."/>
            <person name="Wincker P."/>
            <person name="Andrew M."/>
            <person name="Anthouard V."/>
            <person name="Beever R.E."/>
            <person name="Beffa R."/>
            <person name="Benoit I."/>
            <person name="Bouzid O."/>
            <person name="Brault B."/>
            <person name="Chen Z."/>
            <person name="Choquer M."/>
            <person name="Collemare J."/>
            <person name="Cotton P."/>
            <person name="Danchin E.G."/>
            <person name="Da Silva C."/>
            <person name="Gautier A."/>
            <person name="Giraud C."/>
            <person name="Giraud T."/>
            <person name="Gonzalez C."/>
            <person name="Grossetete S."/>
            <person name="Guldener U."/>
            <person name="Henrissat B."/>
            <person name="Howlett B.J."/>
            <person name="Kodira C."/>
            <person name="Kretschmer M."/>
            <person name="Lappartient A."/>
            <person name="Leroch M."/>
            <person name="Levis C."/>
            <person name="Mauceli E."/>
            <person name="Neuveglise C."/>
            <person name="Oeser B."/>
            <person name="Pearson M."/>
            <person name="Poulain J."/>
            <person name="Poussereau N."/>
            <person name="Quesneville H."/>
            <person name="Rascle C."/>
            <person name="Schumacher J."/>
            <person name="Segurens B."/>
            <person name="Sexton A."/>
            <person name="Silva E."/>
            <person name="Sirven C."/>
            <person name="Soanes D.M."/>
            <person name="Talbot N.J."/>
            <person name="Templeton M."/>
            <person name="Yandava C."/>
            <person name="Yarden O."/>
            <person name="Zeng Q."/>
            <person name="Rollins J.A."/>
            <person name="Lebrun M.H."/>
            <person name="Dickman M."/>
        </authorList>
    </citation>
    <scope>NUCLEOTIDE SEQUENCE [LARGE SCALE GENOMIC DNA]</scope>
    <source>
        <strain evidence="2">ATCC 18683 / 1980 / Ss-1</strain>
    </source>
</reference>
<dbReference type="GeneID" id="5481385"/>
<organism evidence="1 2">
    <name type="scientific">Sclerotinia sclerotiorum (strain ATCC 18683 / 1980 / Ss-1)</name>
    <name type="common">White mold</name>
    <name type="synonym">Whetzelinia sclerotiorum</name>
    <dbReference type="NCBI Taxonomy" id="665079"/>
    <lineage>
        <taxon>Eukaryota</taxon>
        <taxon>Fungi</taxon>
        <taxon>Dikarya</taxon>
        <taxon>Ascomycota</taxon>
        <taxon>Pezizomycotina</taxon>
        <taxon>Leotiomycetes</taxon>
        <taxon>Helotiales</taxon>
        <taxon>Sclerotiniaceae</taxon>
        <taxon>Sclerotinia</taxon>
    </lineage>
</organism>
<accession>A7F844</accession>
<dbReference type="InParanoid" id="A7F844"/>
<protein>
    <submittedName>
        <fullName evidence="1">Uncharacterized protein</fullName>
    </submittedName>
</protein>
<gene>
    <name evidence="1" type="ORF">SS1G_13774</name>
</gene>
<name>A7F844_SCLS1</name>
<dbReference type="Proteomes" id="UP000001312">
    <property type="component" value="Unassembled WGS sequence"/>
</dbReference>
<proteinExistence type="predicted"/>
<keyword evidence="2" id="KW-1185">Reference proteome</keyword>
<sequence>MRFQVPVLLIGEKKCHIGVNIDINIGWNLV</sequence>
<dbReference type="RefSeq" id="XP_001585206.1">
    <property type="nucleotide sequence ID" value="XM_001585156.1"/>
</dbReference>
<dbReference type="EMBL" id="CH476647">
    <property type="protein sequence ID" value="EDN98915.1"/>
    <property type="molecule type" value="Genomic_DNA"/>
</dbReference>
<dbReference type="HOGENOM" id="CLU_3406587_0_0_1"/>
<dbReference type="KEGG" id="ssl:SS1G_13774"/>
<evidence type="ECO:0000313" key="1">
    <source>
        <dbReference type="EMBL" id="EDN98915.1"/>
    </source>
</evidence>
<evidence type="ECO:0000313" key="2">
    <source>
        <dbReference type="Proteomes" id="UP000001312"/>
    </source>
</evidence>
<dbReference type="AlphaFoldDB" id="A7F844"/>